<accession>A0ABR0DW95</accession>
<protein>
    <submittedName>
        <fullName evidence="3">Uncharacterized protein</fullName>
    </submittedName>
</protein>
<dbReference type="PANTHER" id="PTHR24286">
    <property type="entry name" value="CYTOCHROME P450 26"/>
    <property type="match status" value="1"/>
</dbReference>
<proteinExistence type="predicted"/>
<evidence type="ECO:0000313" key="4">
    <source>
        <dbReference type="Proteomes" id="UP001291926"/>
    </source>
</evidence>
<comment type="caution">
    <text evidence="3">The sequence shown here is derived from an EMBL/GenBank/DDBJ whole genome shotgun (WGS) entry which is preliminary data.</text>
</comment>
<dbReference type="Proteomes" id="UP001291926">
    <property type="component" value="Unassembled WGS sequence"/>
</dbReference>
<evidence type="ECO:0000313" key="3">
    <source>
        <dbReference type="EMBL" id="KAK4493487.1"/>
    </source>
</evidence>
<keyword evidence="1" id="KW-0479">Metal-binding</keyword>
<dbReference type="EMBL" id="JAYDYQ010000174">
    <property type="protein sequence ID" value="KAK4493487.1"/>
    <property type="molecule type" value="Genomic_DNA"/>
</dbReference>
<dbReference type="SUPFAM" id="SSF48264">
    <property type="entry name" value="Cytochrome P450"/>
    <property type="match status" value="1"/>
</dbReference>
<keyword evidence="4" id="KW-1185">Reference proteome</keyword>
<reference evidence="3 4" key="1">
    <citation type="journal article" date="2023" name="bioRxiv">
        <title>Genome report: Whole genome sequence and annotation of Penstemon davidsonii.</title>
        <authorList>
            <person name="Ostevik K.L."/>
            <person name="Alabady M."/>
            <person name="Zhang M."/>
            <person name="Rausher M.D."/>
        </authorList>
    </citation>
    <scope>NUCLEOTIDE SEQUENCE [LARGE SCALE GENOMIC DNA]</scope>
    <source>
        <strain evidence="3">DNT005</strain>
        <tissue evidence="3">Whole leaf</tissue>
    </source>
</reference>
<sequence>KFGLPILGETVELLGARRNGTPEKFFKERIERYKSHVFKTSLMGQSVAVLYGPSGNKFLFSNENKLVTVWWPSSVRKILGKCISTTNGIEGMRMRKTVSYFFSPDAFTKLYIKTMDLVLTVLFHFCQGKEEVKVFPTIRLYTFELACRLFMNIKEPTQIAKLATLFDIFIKGVISIPINLPGTRFFKAKRASGAIKKELEIIIRQRRVVLY</sequence>
<evidence type="ECO:0000256" key="2">
    <source>
        <dbReference type="ARBA" id="ARBA00023004"/>
    </source>
</evidence>
<feature type="non-terminal residue" evidence="3">
    <location>
        <position position="1"/>
    </location>
</feature>
<dbReference type="PANTHER" id="PTHR24286:SF209">
    <property type="entry name" value="BETA-AMYRIN 28-OXIDASE-LIKE"/>
    <property type="match status" value="1"/>
</dbReference>
<dbReference type="InterPro" id="IPR036396">
    <property type="entry name" value="Cyt_P450_sf"/>
</dbReference>
<dbReference type="Gene3D" id="1.10.630.10">
    <property type="entry name" value="Cytochrome P450"/>
    <property type="match status" value="1"/>
</dbReference>
<name>A0ABR0DW95_9LAMI</name>
<gene>
    <name evidence="3" type="ORF">RD792_005896</name>
</gene>
<organism evidence="3 4">
    <name type="scientific">Penstemon davidsonii</name>
    <dbReference type="NCBI Taxonomy" id="160366"/>
    <lineage>
        <taxon>Eukaryota</taxon>
        <taxon>Viridiplantae</taxon>
        <taxon>Streptophyta</taxon>
        <taxon>Embryophyta</taxon>
        <taxon>Tracheophyta</taxon>
        <taxon>Spermatophyta</taxon>
        <taxon>Magnoliopsida</taxon>
        <taxon>eudicotyledons</taxon>
        <taxon>Gunneridae</taxon>
        <taxon>Pentapetalae</taxon>
        <taxon>asterids</taxon>
        <taxon>lamiids</taxon>
        <taxon>Lamiales</taxon>
        <taxon>Plantaginaceae</taxon>
        <taxon>Cheloneae</taxon>
        <taxon>Penstemon</taxon>
    </lineage>
</organism>
<evidence type="ECO:0000256" key="1">
    <source>
        <dbReference type="ARBA" id="ARBA00022723"/>
    </source>
</evidence>
<keyword evidence="2" id="KW-0408">Iron</keyword>